<dbReference type="PANTHER" id="PTHR31642:SF259">
    <property type="entry name" value="PROTEIN ECERIFERUM 2"/>
    <property type="match status" value="1"/>
</dbReference>
<dbReference type="GO" id="GO:0016747">
    <property type="term" value="F:acyltransferase activity, transferring groups other than amino-acyl groups"/>
    <property type="evidence" value="ECO:0007669"/>
    <property type="project" value="TreeGrafter"/>
</dbReference>
<keyword evidence="3" id="KW-1185">Reference proteome</keyword>
<dbReference type="Pfam" id="PF02458">
    <property type="entry name" value="Transferase"/>
    <property type="match status" value="1"/>
</dbReference>
<comment type="caution">
    <text evidence="2">The sequence shown here is derived from an EMBL/GenBank/DDBJ whole genome shotgun (WGS) entry which is preliminary data.</text>
</comment>
<dbReference type="Gene3D" id="3.30.559.10">
    <property type="entry name" value="Chloramphenicol acetyltransferase-like domain"/>
    <property type="match status" value="2"/>
</dbReference>
<accession>A0AAN7JQK3</accession>
<proteinExistence type="inferred from homology"/>
<dbReference type="Proteomes" id="UP001345219">
    <property type="component" value="Chromosome 16"/>
</dbReference>
<dbReference type="AlphaFoldDB" id="A0AAN7JQK3"/>
<gene>
    <name evidence="2" type="ORF">SAY87_020619</name>
</gene>
<name>A0AAN7JQK3_9MYRT</name>
<dbReference type="EMBL" id="JAXIOK010000016">
    <property type="protein sequence ID" value="KAK4751821.1"/>
    <property type="molecule type" value="Genomic_DNA"/>
</dbReference>
<dbReference type="InterPro" id="IPR023213">
    <property type="entry name" value="CAT-like_dom_sf"/>
</dbReference>
<reference evidence="2 3" key="1">
    <citation type="journal article" date="2023" name="Hortic Res">
        <title>Pangenome of water caltrop reveals structural variations and asymmetric subgenome divergence after allopolyploidization.</title>
        <authorList>
            <person name="Zhang X."/>
            <person name="Chen Y."/>
            <person name="Wang L."/>
            <person name="Yuan Y."/>
            <person name="Fang M."/>
            <person name="Shi L."/>
            <person name="Lu R."/>
            <person name="Comes H.P."/>
            <person name="Ma Y."/>
            <person name="Chen Y."/>
            <person name="Huang G."/>
            <person name="Zhou Y."/>
            <person name="Zheng Z."/>
            <person name="Qiu Y."/>
        </authorList>
    </citation>
    <scope>NUCLEOTIDE SEQUENCE [LARGE SCALE GENOMIC DNA]</scope>
    <source>
        <tissue evidence="2">Roots</tissue>
    </source>
</reference>
<evidence type="ECO:0000313" key="3">
    <source>
        <dbReference type="Proteomes" id="UP001345219"/>
    </source>
</evidence>
<comment type="similarity">
    <text evidence="1">Belongs to the plant acyltransferase family.</text>
</comment>
<evidence type="ECO:0000313" key="2">
    <source>
        <dbReference type="EMBL" id="KAK4751821.1"/>
    </source>
</evidence>
<dbReference type="PANTHER" id="PTHR31642">
    <property type="entry name" value="TRICHOTHECENE 3-O-ACETYLTRANSFERASE"/>
    <property type="match status" value="1"/>
</dbReference>
<sequence>MSQSNRHQDSPVVHGLKLSSVVPGTITGDNRARELTGMDLAVKLHYLRGVYFFRAPDVPVDIESLKEPMFRTLELFYPVSGRVRRAETGRPFIKCNDSGVRIVEAETEKTVDEWLEMDDHAGVDHTALIYSHVLGPDLGFTPLVFIQFTLFKCGGISVGLSWAHVLGDAFSASFFLNMWGHIMAGRDPPKHFHLPPLGQPGTEAALQDAGSGKNVASSLRRIDPVGDHWVIADRCTMRTSSVHIARDHIDRLMPSHGKCSRFHVVLAVIWKTLARIRGEGGARTVTVCAGSHHGGGLEPYLPGNRMIVGTVNADFPITETDVPELATWVASLKTNENHQVEGTVAWDSGQSDYVLYGANLTFVNLEDADIYGLEWKGQKPVYANYAIGGVGSEGVILVLPWKGKEREGLTITMTLAETEVSELKKELRTNPQCF</sequence>
<protein>
    <submittedName>
        <fullName evidence="2">Uncharacterized protein</fullName>
    </submittedName>
</protein>
<dbReference type="InterPro" id="IPR050317">
    <property type="entry name" value="Plant_Fungal_Acyltransferase"/>
</dbReference>
<organism evidence="2 3">
    <name type="scientific">Trapa incisa</name>
    <dbReference type="NCBI Taxonomy" id="236973"/>
    <lineage>
        <taxon>Eukaryota</taxon>
        <taxon>Viridiplantae</taxon>
        <taxon>Streptophyta</taxon>
        <taxon>Embryophyta</taxon>
        <taxon>Tracheophyta</taxon>
        <taxon>Spermatophyta</taxon>
        <taxon>Magnoliopsida</taxon>
        <taxon>eudicotyledons</taxon>
        <taxon>Gunneridae</taxon>
        <taxon>Pentapetalae</taxon>
        <taxon>rosids</taxon>
        <taxon>malvids</taxon>
        <taxon>Myrtales</taxon>
        <taxon>Lythraceae</taxon>
        <taxon>Trapa</taxon>
    </lineage>
</organism>
<evidence type="ECO:0000256" key="1">
    <source>
        <dbReference type="ARBA" id="ARBA00009861"/>
    </source>
</evidence>